<evidence type="ECO:0000313" key="2">
    <source>
        <dbReference type="EMBL" id="KRY22344.1"/>
    </source>
</evidence>
<keyword evidence="1" id="KW-0812">Transmembrane</keyword>
<keyword evidence="3" id="KW-1185">Reference proteome</keyword>
<reference evidence="2 3" key="1">
    <citation type="submission" date="2015-01" db="EMBL/GenBank/DDBJ databases">
        <title>Evolution of Trichinella species and genotypes.</title>
        <authorList>
            <person name="Korhonen P.K."/>
            <person name="Edoardo P."/>
            <person name="Giuseppe L.R."/>
            <person name="Gasser R.B."/>
        </authorList>
    </citation>
    <scope>NUCLEOTIDE SEQUENCE [LARGE SCALE GENOMIC DNA]</scope>
    <source>
        <strain evidence="2">ISS3</strain>
    </source>
</reference>
<keyword evidence="1" id="KW-1133">Transmembrane helix</keyword>
<keyword evidence="1" id="KW-0472">Membrane</keyword>
<dbReference type="InParanoid" id="A0A0V1AC05"/>
<evidence type="ECO:0000313" key="3">
    <source>
        <dbReference type="Proteomes" id="UP000054776"/>
    </source>
</evidence>
<feature type="non-terminal residue" evidence="2">
    <location>
        <position position="1"/>
    </location>
</feature>
<sequence length="53" mass="6162">LPGAYLNAQESRPPGTLLKRIQSGFHSHYTLLFNISLFWATRFFFIFGPFRIS</sequence>
<accession>A0A0V1AC05</accession>
<name>A0A0V1AC05_TRISP</name>
<evidence type="ECO:0000256" key="1">
    <source>
        <dbReference type="SAM" id="Phobius"/>
    </source>
</evidence>
<proteinExistence type="predicted"/>
<dbReference type="EMBL" id="JYDH01002077">
    <property type="protein sequence ID" value="KRY22344.1"/>
    <property type="molecule type" value="Genomic_DNA"/>
</dbReference>
<comment type="caution">
    <text evidence="2">The sequence shown here is derived from an EMBL/GenBank/DDBJ whole genome shotgun (WGS) entry which is preliminary data.</text>
</comment>
<feature type="non-terminal residue" evidence="2">
    <location>
        <position position="53"/>
    </location>
</feature>
<dbReference type="AlphaFoldDB" id="A0A0V1AC05"/>
<organism evidence="2 3">
    <name type="scientific">Trichinella spiralis</name>
    <name type="common">Trichina worm</name>
    <dbReference type="NCBI Taxonomy" id="6334"/>
    <lineage>
        <taxon>Eukaryota</taxon>
        <taxon>Metazoa</taxon>
        <taxon>Ecdysozoa</taxon>
        <taxon>Nematoda</taxon>
        <taxon>Enoplea</taxon>
        <taxon>Dorylaimia</taxon>
        <taxon>Trichinellida</taxon>
        <taxon>Trichinellidae</taxon>
        <taxon>Trichinella</taxon>
    </lineage>
</organism>
<protein>
    <submittedName>
        <fullName evidence="2">Uncharacterized protein</fullName>
    </submittedName>
</protein>
<dbReference type="Proteomes" id="UP000054776">
    <property type="component" value="Unassembled WGS sequence"/>
</dbReference>
<gene>
    <name evidence="2" type="ORF">T01_15267</name>
</gene>
<feature type="transmembrane region" description="Helical" evidence="1">
    <location>
        <begin position="29"/>
        <end position="50"/>
    </location>
</feature>